<evidence type="ECO:0000313" key="1">
    <source>
        <dbReference type="EMBL" id="KAK6737154.1"/>
    </source>
</evidence>
<dbReference type="Gene3D" id="3.30.420.10">
    <property type="entry name" value="Ribonuclease H-like superfamily/Ribonuclease H"/>
    <property type="match status" value="1"/>
</dbReference>
<sequence length="163" mass="19081">MQKTSLNSTCTPKRLCLHLLESVEYWELLAEGCIVTADVCIEQQRNLKANLENARSKQHEVYFRHDNVHPHIARKTKAELMKFGWTILPHPPYFPDLAPSGYHLYLFSYLQSNLDGQYFQSRGDIKRALEHFSSSQRSRLEVYTMAEDHRSQLGIRQRFTVIV</sequence>
<gene>
    <name evidence="1" type="primary">Necator_chrII.g7489</name>
    <name evidence="1" type="ORF">RB195_019695</name>
</gene>
<evidence type="ECO:0000313" key="2">
    <source>
        <dbReference type="Proteomes" id="UP001303046"/>
    </source>
</evidence>
<dbReference type="Proteomes" id="UP001303046">
    <property type="component" value="Unassembled WGS sequence"/>
</dbReference>
<name>A0ABR1CFD1_NECAM</name>
<dbReference type="PANTHER" id="PTHR46060">
    <property type="entry name" value="MARINER MOS1 TRANSPOSASE-LIKE PROTEIN"/>
    <property type="match status" value="1"/>
</dbReference>
<accession>A0ABR1CFD1</accession>
<evidence type="ECO:0008006" key="3">
    <source>
        <dbReference type="Google" id="ProtNLM"/>
    </source>
</evidence>
<keyword evidence="2" id="KW-1185">Reference proteome</keyword>
<dbReference type="InterPro" id="IPR036397">
    <property type="entry name" value="RNaseH_sf"/>
</dbReference>
<proteinExistence type="predicted"/>
<dbReference type="PANTHER" id="PTHR46060:SF1">
    <property type="entry name" value="MARINER MOS1 TRANSPOSASE-LIKE PROTEIN"/>
    <property type="match status" value="1"/>
</dbReference>
<dbReference type="EMBL" id="JAVFWL010000002">
    <property type="protein sequence ID" value="KAK6737154.1"/>
    <property type="molecule type" value="Genomic_DNA"/>
</dbReference>
<comment type="caution">
    <text evidence="1">The sequence shown here is derived from an EMBL/GenBank/DDBJ whole genome shotgun (WGS) entry which is preliminary data.</text>
</comment>
<protein>
    <recommendedName>
        <fullName evidence="3">Tc1-like transposase DDE domain-containing protein</fullName>
    </recommendedName>
</protein>
<organism evidence="1 2">
    <name type="scientific">Necator americanus</name>
    <name type="common">Human hookworm</name>
    <dbReference type="NCBI Taxonomy" id="51031"/>
    <lineage>
        <taxon>Eukaryota</taxon>
        <taxon>Metazoa</taxon>
        <taxon>Ecdysozoa</taxon>
        <taxon>Nematoda</taxon>
        <taxon>Chromadorea</taxon>
        <taxon>Rhabditida</taxon>
        <taxon>Rhabditina</taxon>
        <taxon>Rhabditomorpha</taxon>
        <taxon>Strongyloidea</taxon>
        <taxon>Ancylostomatidae</taxon>
        <taxon>Bunostominae</taxon>
        <taxon>Necator</taxon>
    </lineage>
</organism>
<reference evidence="1 2" key="1">
    <citation type="submission" date="2023-08" db="EMBL/GenBank/DDBJ databases">
        <title>A Necator americanus chromosomal reference genome.</title>
        <authorList>
            <person name="Ilik V."/>
            <person name="Petrzelkova K.J."/>
            <person name="Pardy F."/>
            <person name="Fuh T."/>
            <person name="Niatou-Singa F.S."/>
            <person name="Gouil Q."/>
            <person name="Baker L."/>
            <person name="Ritchie M.E."/>
            <person name="Jex A.R."/>
            <person name="Gazzola D."/>
            <person name="Li H."/>
            <person name="Toshio Fujiwara R."/>
            <person name="Zhan B."/>
            <person name="Aroian R.V."/>
            <person name="Pafco B."/>
            <person name="Schwarz E.M."/>
        </authorList>
    </citation>
    <scope>NUCLEOTIDE SEQUENCE [LARGE SCALE GENOMIC DNA]</scope>
    <source>
        <strain evidence="1 2">Aroian</strain>
        <tissue evidence="1">Whole animal</tissue>
    </source>
</reference>
<dbReference type="InterPro" id="IPR052709">
    <property type="entry name" value="Transposase-MT_Hybrid"/>
</dbReference>